<dbReference type="SUPFAM" id="SSF56112">
    <property type="entry name" value="Protein kinase-like (PK-like)"/>
    <property type="match status" value="1"/>
</dbReference>
<dbReference type="EMBL" id="SMAO01000008">
    <property type="protein sequence ID" value="TCT19412.1"/>
    <property type="molecule type" value="Genomic_DNA"/>
</dbReference>
<dbReference type="Pfam" id="PF00069">
    <property type="entry name" value="Pkinase"/>
    <property type="match status" value="1"/>
</dbReference>
<dbReference type="InterPro" id="IPR000719">
    <property type="entry name" value="Prot_kinase_dom"/>
</dbReference>
<dbReference type="PROSITE" id="PS50011">
    <property type="entry name" value="PROTEIN_KINASE_DOM"/>
    <property type="match status" value="1"/>
</dbReference>
<proteinExistence type="predicted"/>
<dbReference type="AlphaFoldDB" id="A0A4V2V110"/>
<keyword evidence="2" id="KW-0418">Kinase</keyword>
<dbReference type="InterPro" id="IPR011009">
    <property type="entry name" value="Kinase-like_dom_sf"/>
</dbReference>
<dbReference type="GO" id="GO:0005524">
    <property type="term" value="F:ATP binding"/>
    <property type="evidence" value="ECO:0007669"/>
    <property type="project" value="InterPro"/>
</dbReference>
<evidence type="ECO:0000313" key="3">
    <source>
        <dbReference type="Proteomes" id="UP000295717"/>
    </source>
</evidence>
<keyword evidence="2" id="KW-0808">Transferase</keyword>
<dbReference type="GO" id="GO:0004672">
    <property type="term" value="F:protein kinase activity"/>
    <property type="evidence" value="ECO:0007669"/>
    <property type="project" value="InterPro"/>
</dbReference>
<dbReference type="OrthoDB" id="1022767at2"/>
<feature type="domain" description="Protein kinase" evidence="1">
    <location>
        <begin position="16"/>
        <end position="346"/>
    </location>
</feature>
<keyword evidence="3" id="KW-1185">Reference proteome</keyword>
<sequence>MAKVVTCRTVDGQTIAFVDEIIGSGAMKDVYFSPDRSYVVAFYKSPQDDLTRERLQMIAGRYRESIFEQIGGDYWRNLFCWPTAILEHEGRLGLVAPAYPGHFFFAHGSRNHDMLGIRGKEKQGKWFATASLRNRFIDPRELGDWRGHLFVCLRLARAVRRLHMAGLAHSDLSYRNVLIDPSEGWACVIDIDGLVVPGKYPPDVVGTPDFIAPEVVMTSHLARDDPARRLPQRETDLHALAVLIYLYLLYRHPLRGGKIHDPDDPQRDERLAMGEGALFIEDPHDPCNRIRRSDVRLTDLPWADTDRLPFTLTGPYLAPLFRQAFVEGLHDPAQRPSANDWETALIKTLDLLLPCPGSRCEQKWYVFDNSTQPCCPFCGTPFPGLLPVLNFYSSRQAGQFRTDHHRLLVWPGQSLFLWHANSLIAPNEKLAETQQMPVGQFVFDEGCWSLVNARLPDLMDLATQTPVPLGGRLALSDGQRILLSREDGGRLVVVQMIESK</sequence>
<evidence type="ECO:0000259" key="1">
    <source>
        <dbReference type="PROSITE" id="PS50011"/>
    </source>
</evidence>
<organism evidence="2 3">
    <name type="scientific">Thiobaca trueperi</name>
    <dbReference type="NCBI Taxonomy" id="127458"/>
    <lineage>
        <taxon>Bacteria</taxon>
        <taxon>Pseudomonadati</taxon>
        <taxon>Pseudomonadota</taxon>
        <taxon>Gammaproteobacteria</taxon>
        <taxon>Chromatiales</taxon>
        <taxon>Chromatiaceae</taxon>
        <taxon>Thiobaca</taxon>
    </lineage>
</organism>
<dbReference type="Proteomes" id="UP000295717">
    <property type="component" value="Unassembled WGS sequence"/>
</dbReference>
<gene>
    <name evidence="2" type="ORF">EDC35_10818</name>
</gene>
<dbReference type="SMART" id="SM00220">
    <property type="entry name" value="S_TKc"/>
    <property type="match status" value="1"/>
</dbReference>
<name>A0A4V2V110_9GAMM</name>
<reference evidence="2 3" key="1">
    <citation type="submission" date="2019-03" db="EMBL/GenBank/DDBJ databases">
        <title>Genomic Encyclopedia of Type Strains, Phase IV (KMG-IV): sequencing the most valuable type-strain genomes for metagenomic binning, comparative biology and taxonomic classification.</title>
        <authorList>
            <person name="Goeker M."/>
        </authorList>
    </citation>
    <scope>NUCLEOTIDE SEQUENCE [LARGE SCALE GENOMIC DNA]</scope>
    <source>
        <strain evidence="2 3">DSM 13587</strain>
    </source>
</reference>
<evidence type="ECO:0000313" key="2">
    <source>
        <dbReference type="EMBL" id="TCT19412.1"/>
    </source>
</evidence>
<protein>
    <submittedName>
        <fullName evidence="2">Protein kinase-like protein</fullName>
    </submittedName>
</protein>
<comment type="caution">
    <text evidence="2">The sequence shown here is derived from an EMBL/GenBank/DDBJ whole genome shotgun (WGS) entry which is preliminary data.</text>
</comment>
<dbReference type="Gene3D" id="1.10.510.10">
    <property type="entry name" value="Transferase(Phosphotransferase) domain 1"/>
    <property type="match status" value="1"/>
</dbReference>
<dbReference type="RefSeq" id="WP_132977932.1">
    <property type="nucleotide sequence ID" value="NZ_SMAO01000008.1"/>
</dbReference>
<accession>A0A4V2V110</accession>